<evidence type="ECO:0000256" key="1">
    <source>
        <dbReference type="SAM" id="MobiDB-lite"/>
    </source>
</evidence>
<protein>
    <submittedName>
        <fullName evidence="4">F-box only protein</fullName>
    </submittedName>
</protein>
<accession>A0ABQ8YZ90</accession>
<feature type="transmembrane region" description="Helical" evidence="2">
    <location>
        <begin position="460"/>
        <end position="484"/>
    </location>
</feature>
<dbReference type="SUPFAM" id="SSF81383">
    <property type="entry name" value="F-box domain"/>
    <property type="match status" value="1"/>
</dbReference>
<dbReference type="Pfam" id="PF12937">
    <property type="entry name" value="F-box-like"/>
    <property type="match status" value="1"/>
</dbReference>
<reference evidence="4" key="1">
    <citation type="submission" date="2022-08" db="EMBL/GenBank/DDBJ databases">
        <title>Novel sulfate-reducing endosymbionts in the free-living metamonad Anaeramoeba.</title>
        <authorList>
            <person name="Jerlstrom-Hultqvist J."/>
            <person name="Cepicka I."/>
            <person name="Gallot-Lavallee L."/>
            <person name="Salas-Leiva D."/>
            <person name="Curtis B.A."/>
            <person name="Zahonova K."/>
            <person name="Pipaliya S."/>
            <person name="Dacks J."/>
            <person name="Roger A.J."/>
        </authorList>
    </citation>
    <scope>NUCLEOTIDE SEQUENCE</scope>
    <source>
        <strain evidence="4">Schooner1</strain>
    </source>
</reference>
<feature type="transmembrane region" description="Helical" evidence="2">
    <location>
        <begin position="228"/>
        <end position="247"/>
    </location>
</feature>
<evidence type="ECO:0000256" key="2">
    <source>
        <dbReference type="SAM" id="Phobius"/>
    </source>
</evidence>
<proteinExistence type="predicted"/>
<name>A0ABQ8YZ90_9EUKA</name>
<dbReference type="PROSITE" id="PS50181">
    <property type="entry name" value="FBOX"/>
    <property type="match status" value="1"/>
</dbReference>
<feature type="region of interest" description="Disordered" evidence="1">
    <location>
        <begin position="135"/>
        <end position="155"/>
    </location>
</feature>
<feature type="transmembrane region" description="Helical" evidence="2">
    <location>
        <begin position="356"/>
        <end position="377"/>
    </location>
</feature>
<dbReference type="Proteomes" id="UP001150062">
    <property type="component" value="Unassembled WGS sequence"/>
</dbReference>
<dbReference type="InterPro" id="IPR001810">
    <property type="entry name" value="F-box_dom"/>
</dbReference>
<feature type="transmembrane region" description="Helical" evidence="2">
    <location>
        <begin position="292"/>
        <end position="312"/>
    </location>
</feature>
<dbReference type="SMART" id="SM00256">
    <property type="entry name" value="FBOX"/>
    <property type="match status" value="1"/>
</dbReference>
<feature type="transmembrane region" description="Helical" evidence="2">
    <location>
        <begin position="435"/>
        <end position="454"/>
    </location>
</feature>
<evidence type="ECO:0000313" key="5">
    <source>
        <dbReference type="Proteomes" id="UP001150062"/>
    </source>
</evidence>
<feature type="transmembrane region" description="Helical" evidence="2">
    <location>
        <begin position="318"/>
        <end position="344"/>
    </location>
</feature>
<comment type="caution">
    <text evidence="4">The sequence shown here is derived from an EMBL/GenBank/DDBJ whole genome shotgun (WGS) entry which is preliminary data.</text>
</comment>
<dbReference type="EMBL" id="JAOAOG010000090">
    <property type="protein sequence ID" value="KAJ6249979.1"/>
    <property type="molecule type" value="Genomic_DNA"/>
</dbReference>
<sequence>MLKNPQLHADFDHQKFEKFLNPDKTRYNNLDLSRETKVEKDPFQDLPDEILLNIFSHLSPYHLAMCSFVNLQFNDISQDWLLWKDFFESNLNLLDFEDLASHYQNKYKITKPLGFFPEKETQNHLTNPNYIPIGNNNNTNTNNNNNANNNNNNINNKISQVSKEKEKEKEKEKQLKKRLTEEPLKFFIEQVHKYQNVKLIHERSDALIKRRTKINNFSRKVPNILKETTLIISLITSLIYIWLKLQWFNSSPWFPFLLFTIVFSVYFFIMISYEILTYNRLSRNNSEGSIKILLFILSIILLTNFTLLTLRLDEHIQISYLTILRMFFIPICFMYFYILSIYYLDNIQHNINRNPDSAVVAIQTLVFVYLCSFYLFLHFVIKKAHFDMDISWVRVFSILWLTNLSPFIIIIALTIAPFFTNLAEQLRAGQTEASIKLSAGVIIPLSILELYFMFLFSGMIGITIFVLLVIGTAVIFVLLFLLYVKIMR</sequence>
<evidence type="ECO:0000259" key="3">
    <source>
        <dbReference type="PROSITE" id="PS50181"/>
    </source>
</evidence>
<keyword evidence="2" id="KW-0812">Transmembrane</keyword>
<dbReference type="InterPro" id="IPR036047">
    <property type="entry name" value="F-box-like_dom_sf"/>
</dbReference>
<feature type="transmembrane region" description="Helical" evidence="2">
    <location>
        <begin position="397"/>
        <end position="423"/>
    </location>
</feature>
<keyword evidence="2" id="KW-0472">Membrane</keyword>
<feature type="transmembrane region" description="Helical" evidence="2">
    <location>
        <begin position="253"/>
        <end position="271"/>
    </location>
</feature>
<dbReference type="Gene3D" id="1.20.1280.50">
    <property type="match status" value="1"/>
</dbReference>
<keyword evidence="2" id="KW-1133">Transmembrane helix</keyword>
<organism evidence="4 5">
    <name type="scientific">Anaeramoeba flamelloides</name>
    <dbReference type="NCBI Taxonomy" id="1746091"/>
    <lineage>
        <taxon>Eukaryota</taxon>
        <taxon>Metamonada</taxon>
        <taxon>Anaeramoebidae</taxon>
        <taxon>Anaeramoeba</taxon>
    </lineage>
</organism>
<evidence type="ECO:0000313" key="4">
    <source>
        <dbReference type="EMBL" id="KAJ6249979.1"/>
    </source>
</evidence>
<keyword evidence="5" id="KW-1185">Reference proteome</keyword>
<feature type="domain" description="F-box" evidence="3">
    <location>
        <begin position="40"/>
        <end position="86"/>
    </location>
</feature>
<gene>
    <name evidence="4" type="ORF">M0813_16665</name>
</gene>